<sequence length="1969" mass="209688">MKSLIFLTALAVSGYFNPSAISNNYDIPNALHAYKVSFVSEIDSLNENLILNSSIQNNNQCFVEDGISITAFNKISSNSNTVKSNIEKKEISDINQSAAAAGQYITIDQTTYSFNELVTDVLVSNTCADITSFSYFTGVSVGQENGIAYFTADPGVFPFESGVVLTTGSAMDLVGPKTGPVSSGGWAGSSILEDMIPYMNPGDSNDATLIDFNFTTIKNTISFDFLFASDEYGGFQCTYGDALVFKLTNLVTNVESNLALVPGTTDFVSTFTVRDNTYNASCASVNPQYFDSYYGTSGLPLVDDPISLRGYTKPMTASATVIPNVPYTLEIIIADYNDTSYNSAVFLKAKSFDVGGYLGDDITIANGTAQCESTSITLDTELPSNSHSWYFNGVLIPGETGSTLDVTQTGTYSVDITHSGSCVSSDSILIEFIPSPTIQSLTDLSLCDDGTGVALFDFTDNETSAIGTQDPSTVMVSFHTSYSQAELDFAPISNTTSYSGTNGQTIYVRIENISGGCYSIDSFSLNVLYPEINTTSNLEVCDDSSNDGFEAFTLTNQDASILGSLDPTLYSVTYYLDLANANSGTNALSDGYINTTNPQPIFVRVESVTDPTCYEVSSTAEFDLVVNAIATATQPNDLQVCDDSMNDGVETFDLTSQEIDILNGQNSADFTVSFYETQLESTSGVSPIVNPTAYINTASPSQTIYVRVDNNSNPTCFAETTFDIIVNPFPIVDSSPDINVCDSYVLPTLAANNFYYTAIDGPNGSGSIVNEGTVITTSTTLFVYVVTGIAPNECFDQKSFNITINTSPVADAPTDVQACETYTLPTLSLNNFYYTATDGPTGSGTLVAEGTVITTTTTLYVYTENGVTPNNCSDENVFTITINPFPVADAPSDINACDNYILPTLSTNNNYYTATGGPNGSGTLVADGTVITTSSVLYVYSEIGTAPNMCSDENLFNITINTSPVADAPTDVQACETYTLPTLSADNFYYTATGGSNGSGTIIAEGTVITTTTTIYVYTENGVAPNDCSDENTFTVTINPFPVADAPIDVNACDNYILPVLSANNFYYTETGGPNGSGTIVVEGTVISTSSTLYVYTEIGMAPNMCSDENMFNITINASPVADAPSDVEVCDTYTLPILSPDNFYYTATGGTNGSGTMLPEGSAITNTTTLYVYTENGVAPNDCSDENTFVITINTSPVADAPADVQACDSYILPILSTDNFYYTATGGPSGSGTIIAEGTVINSSTILYVFTENGVSPNICSDENMLTITIDDTPVADAPVDVQACDSYILPNLSPNNFYYTATGGSNGTGLLVPEGTAITTTTTMYVFSETATSPNNCTDENVFNITIDVSPTADAPADVQSCDSYFLPNLSPDNYYYTATGGPNGSGNIVAPGTEITNSTTLYVYTELGSTPNNCTDENSFQVTVNTTPTADAPIDVQVCDTYVLPQLSANNNYYTATGGPSGTGTLLNQGDIITNSTTLFVYSQTGAGPNFCIDENNFDIIINTSPIADNPSDAQSCDMYVLPVLSPNNFYYSQTGGPNGSGVMLAAGDTITMSTTLYIYTESGVDPYKCTGENIFNITIDVTPVADSPANVQSCDTYILPQLSVNNTYYTATGGPNGVGNLVAEGTSITTTTTLYVYSDTATSPNNCFDENSFIVTIDYSPVADDPMDVQACDSYILPMLSPNNNYYTETDGPYGTGNMITAGTEIFATTTLYVFSEALTAPNNCTDENSFAITINTSPIVNPVDDIVICENDFDNTEAFDLTSNDDIIINNQADTMVTYHNSLIDAQLGNAAINNPESYQNFSNPETIYIRLENQLTGCYDVGDFDLIVNNSGALLSTTSLTYCDPDSDGFGVFTLTDAEQAIIGVAPGIDLSYHETLSDAQLSVNALTSPYYNIVENNQTIYVSINNYNNDCSSVVFLNLIVYPTPQITDPSPLEVCDNDTDGIAVFDLELNNAEILNQLDS</sequence>
<dbReference type="NCBIfam" id="NF038133">
    <property type="entry name" value="choice_anch_L"/>
    <property type="match status" value="1"/>
</dbReference>
<dbReference type="InterPro" id="IPR049804">
    <property type="entry name" value="Choice_anch_L"/>
</dbReference>
<dbReference type="Proteomes" id="UP000605013">
    <property type="component" value="Unassembled WGS sequence"/>
</dbReference>
<reference evidence="1 2" key="1">
    <citation type="submission" date="2020-12" db="EMBL/GenBank/DDBJ databases">
        <title>Olleya sediminilitoris sp. nov., isolated from a tidal flat.</title>
        <authorList>
            <person name="Park S."/>
            <person name="Yoon J.-H."/>
        </authorList>
    </citation>
    <scope>NUCLEOTIDE SEQUENCE [LARGE SCALE GENOMIC DNA]</scope>
    <source>
        <strain evidence="1 2">YSTF-M6</strain>
    </source>
</reference>
<evidence type="ECO:0000313" key="2">
    <source>
        <dbReference type="Proteomes" id="UP000605013"/>
    </source>
</evidence>
<comment type="caution">
    <text evidence="1">The sequence shown here is derived from an EMBL/GenBank/DDBJ whole genome shotgun (WGS) entry which is preliminary data.</text>
</comment>
<feature type="non-terminal residue" evidence="1">
    <location>
        <position position="1969"/>
    </location>
</feature>
<accession>A0ABS1WPN1</accession>
<name>A0ABS1WPN1_9FLAO</name>
<protein>
    <submittedName>
        <fullName evidence="1">Choice-of-anchor L domain-containing protein</fullName>
    </submittedName>
</protein>
<dbReference type="EMBL" id="JAEMEF010000017">
    <property type="protein sequence ID" value="MBL7561065.1"/>
    <property type="molecule type" value="Genomic_DNA"/>
</dbReference>
<dbReference type="RefSeq" id="WP_203001563.1">
    <property type="nucleotide sequence ID" value="NZ_JAEMEF010000017.1"/>
</dbReference>
<organism evidence="1 2">
    <name type="scientific">Olleya sediminilitoris</name>
    <dbReference type="NCBI Taxonomy" id="2795739"/>
    <lineage>
        <taxon>Bacteria</taxon>
        <taxon>Pseudomonadati</taxon>
        <taxon>Bacteroidota</taxon>
        <taxon>Flavobacteriia</taxon>
        <taxon>Flavobacteriales</taxon>
        <taxon>Flavobacteriaceae</taxon>
    </lineage>
</organism>
<gene>
    <name evidence="1" type="ORF">JAO71_14765</name>
</gene>
<evidence type="ECO:0000313" key="1">
    <source>
        <dbReference type="EMBL" id="MBL7561065.1"/>
    </source>
</evidence>
<keyword evidence="2" id="KW-1185">Reference proteome</keyword>
<proteinExistence type="predicted"/>